<reference evidence="1 2" key="1">
    <citation type="submission" date="2020-07" db="EMBL/GenBank/DDBJ databases">
        <title>Description of Kordia aestuariivivens sp. nov., isolated from a tidal flat.</title>
        <authorList>
            <person name="Park S."/>
            <person name="Yoon J.-H."/>
        </authorList>
    </citation>
    <scope>NUCLEOTIDE SEQUENCE [LARGE SCALE GENOMIC DNA]</scope>
    <source>
        <strain evidence="1 2">YSTF-M3</strain>
    </source>
</reference>
<comment type="caution">
    <text evidence="1">The sequence shown here is derived from an EMBL/GenBank/DDBJ whole genome shotgun (WGS) entry which is preliminary data.</text>
</comment>
<evidence type="ECO:0000313" key="2">
    <source>
        <dbReference type="Proteomes" id="UP000619238"/>
    </source>
</evidence>
<protein>
    <recommendedName>
        <fullName evidence="3">DUF4145 domain-containing protein</fullName>
    </recommendedName>
</protein>
<evidence type="ECO:0000313" key="1">
    <source>
        <dbReference type="EMBL" id="MBC8756573.1"/>
    </source>
</evidence>
<keyword evidence="2" id="KW-1185">Reference proteome</keyword>
<organism evidence="1 2">
    <name type="scientific">Kordia aestuariivivens</name>
    <dbReference type="NCBI Taxonomy" id="2759037"/>
    <lineage>
        <taxon>Bacteria</taxon>
        <taxon>Pseudomonadati</taxon>
        <taxon>Bacteroidota</taxon>
        <taxon>Flavobacteriia</taxon>
        <taxon>Flavobacteriales</taxon>
        <taxon>Flavobacteriaceae</taxon>
        <taxon>Kordia</taxon>
    </lineage>
</organism>
<proteinExistence type="predicted"/>
<dbReference type="Proteomes" id="UP000619238">
    <property type="component" value="Unassembled WGS sequence"/>
</dbReference>
<evidence type="ECO:0008006" key="3">
    <source>
        <dbReference type="Google" id="ProtNLM"/>
    </source>
</evidence>
<dbReference type="EMBL" id="JACGWS010000012">
    <property type="protein sequence ID" value="MBC8756573.1"/>
    <property type="molecule type" value="Genomic_DNA"/>
</dbReference>
<name>A0ABR7QDI3_9FLAO</name>
<accession>A0ABR7QDI3</accession>
<gene>
    <name evidence="1" type="ORF">H2O64_18015</name>
</gene>
<sequence length="319" mass="37908">MYINFHKFNYLTIPQSEKGRYEDRDKEAYKEVLKDWFNSNIDNFVNRKWEIEEIHYLKEISDFIKLIRESESLYELGFYTGCTALIGVSAEDFSKYISIKNNKHNHITDTYNSGRRRGQTYDVSQYDRLKMQLSESLIDQNTYDLLDEIRGIRNNCLHFNQSFKQKSQNELKEDCLKVLNNLKSILKNNIGTNPNPNDVKELMDELFKSENHRSFEELIWKQKNMFSHLLKIPMTQDPNVKQVIKANFFKVTDLDDEEIEFREFGSELVVWVDIDDNGKKLIDKNEISKENNVWAEIYSNVAEDGQTRLWYLNDIAKIT</sequence>
<dbReference type="RefSeq" id="WP_187563611.1">
    <property type="nucleotide sequence ID" value="NZ_JACGWS010000012.1"/>
</dbReference>